<evidence type="ECO:0000313" key="3">
    <source>
        <dbReference type="EMBL" id="OIQ89727.1"/>
    </source>
</evidence>
<feature type="transmembrane region" description="Helical" evidence="1">
    <location>
        <begin position="96"/>
        <end position="114"/>
    </location>
</feature>
<feature type="transmembrane region" description="Helical" evidence="1">
    <location>
        <begin position="185"/>
        <end position="203"/>
    </location>
</feature>
<comment type="caution">
    <text evidence="3">The sequence shown here is derived from an EMBL/GenBank/DDBJ whole genome shotgun (WGS) entry which is preliminary data.</text>
</comment>
<feature type="transmembrane region" description="Helical" evidence="1">
    <location>
        <begin position="157"/>
        <end position="173"/>
    </location>
</feature>
<dbReference type="GO" id="GO:0016020">
    <property type="term" value="C:membrane"/>
    <property type="evidence" value="ECO:0007669"/>
    <property type="project" value="InterPro"/>
</dbReference>
<feature type="transmembrane region" description="Helical" evidence="1">
    <location>
        <begin position="247"/>
        <end position="266"/>
    </location>
</feature>
<keyword evidence="1" id="KW-1133">Transmembrane helix</keyword>
<gene>
    <name evidence="3" type="ORF">GALL_283910</name>
</gene>
<dbReference type="Pfam" id="PF00892">
    <property type="entry name" value="EamA"/>
    <property type="match status" value="1"/>
</dbReference>
<dbReference type="PANTHER" id="PTHR22911">
    <property type="entry name" value="ACYL-MALONYL CONDENSING ENZYME-RELATED"/>
    <property type="match status" value="1"/>
</dbReference>
<sequence>MKLLTTKHPLLATCGLLFGAVAWGIIWYPYRLLDQAGVSGIAASAATYAVALLLGGLLFGRSWRKVLVHPATMLPLMLAAGWTNLAYVLAVIDGEVMRVLLLFYLSPLWTLLLARMLLDEPAGRRGLLVIALSLAGAFVMLWRPALGLPLPHNGAEWLGFSAGLSFALTNVLTRRATHLTLEAKSFAIWGGVVMLALLLLPFSRIVLPSPAQITASHWLLMLVLGVILMVTTLLVQYGVTHTRVTRASVIFLFELVVASISSYWLAGEVLSVHEWVGGAMIVAATLFAPSGD</sequence>
<dbReference type="InterPro" id="IPR000620">
    <property type="entry name" value="EamA_dom"/>
</dbReference>
<name>A0A1J5RCH9_9ZZZZ</name>
<evidence type="ECO:0000259" key="2">
    <source>
        <dbReference type="Pfam" id="PF00892"/>
    </source>
</evidence>
<feature type="domain" description="EamA" evidence="2">
    <location>
        <begin position="156"/>
        <end position="287"/>
    </location>
</feature>
<keyword evidence="1" id="KW-0812">Transmembrane</keyword>
<feature type="transmembrane region" description="Helical" evidence="1">
    <location>
        <begin position="71"/>
        <end position="90"/>
    </location>
</feature>
<organism evidence="3">
    <name type="scientific">mine drainage metagenome</name>
    <dbReference type="NCBI Taxonomy" id="410659"/>
    <lineage>
        <taxon>unclassified sequences</taxon>
        <taxon>metagenomes</taxon>
        <taxon>ecological metagenomes</taxon>
    </lineage>
</organism>
<feature type="transmembrane region" description="Helical" evidence="1">
    <location>
        <begin position="9"/>
        <end position="30"/>
    </location>
</feature>
<dbReference type="InterPro" id="IPR037185">
    <property type="entry name" value="EmrE-like"/>
</dbReference>
<dbReference type="AlphaFoldDB" id="A0A1J5RCH9"/>
<dbReference type="EMBL" id="MLJW01000318">
    <property type="protein sequence ID" value="OIQ89727.1"/>
    <property type="molecule type" value="Genomic_DNA"/>
</dbReference>
<feature type="transmembrane region" description="Helical" evidence="1">
    <location>
        <begin position="126"/>
        <end position="145"/>
    </location>
</feature>
<proteinExistence type="predicted"/>
<accession>A0A1J5RCH9</accession>
<reference evidence="3" key="1">
    <citation type="submission" date="2016-10" db="EMBL/GenBank/DDBJ databases">
        <title>Sequence of Gallionella enrichment culture.</title>
        <authorList>
            <person name="Poehlein A."/>
            <person name="Muehling M."/>
            <person name="Daniel R."/>
        </authorList>
    </citation>
    <scope>NUCLEOTIDE SEQUENCE</scope>
</reference>
<protein>
    <submittedName>
        <fullName evidence="3">EamA-like transporter family protein</fullName>
    </submittedName>
</protein>
<evidence type="ECO:0000256" key="1">
    <source>
        <dbReference type="SAM" id="Phobius"/>
    </source>
</evidence>
<keyword evidence="1" id="KW-0472">Membrane</keyword>
<dbReference type="SUPFAM" id="SSF103481">
    <property type="entry name" value="Multidrug resistance efflux transporter EmrE"/>
    <property type="match status" value="2"/>
</dbReference>
<feature type="transmembrane region" description="Helical" evidence="1">
    <location>
        <begin position="36"/>
        <end position="59"/>
    </location>
</feature>
<feature type="transmembrane region" description="Helical" evidence="1">
    <location>
        <begin position="215"/>
        <end position="235"/>
    </location>
</feature>